<dbReference type="PANTHER" id="PTHR47326:SF1">
    <property type="entry name" value="HTH PSQ-TYPE DOMAIN-CONTAINING PROTEIN"/>
    <property type="match status" value="1"/>
</dbReference>
<dbReference type="Gene3D" id="3.30.420.10">
    <property type="entry name" value="Ribonuclease H-like superfamily/Ribonuclease H"/>
    <property type="match status" value="1"/>
</dbReference>
<proteinExistence type="predicted"/>
<name>A0A4Y2GYV7_ARAVE</name>
<dbReference type="EMBL" id="BGPR01001673">
    <property type="protein sequence ID" value="GBM59242.1"/>
    <property type="molecule type" value="Genomic_DNA"/>
</dbReference>
<dbReference type="OrthoDB" id="9971063at2759"/>
<dbReference type="Proteomes" id="UP000499080">
    <property type="component" value="Unassembled WGS sequence"/>
</dbReference>
<dbReference type="AlphaFoldDB" id="A0A4Y2GYV7"/>
<dbReference type="InterPro" id="IPR036397">
    <property type="entry name" value="RNaseH_sf"/>
</dbReference>
<dbReference type="GO" id="GO:0003676">
    <property type="term" value="F:nucleic acid binding"/>
    <property type="evidence" value="ECO:0007669"/>
    <property type="project" value="InterPro"/>
</dbReference>
<accession>A0A4Y2GYV7</accession>
<evidence type="ECO:0000313" key="2">
    <source>
        <dbReference type="Proteomes" id="UP000499080"/>
    </source>
</evidence>
<protein>
    <recommendedName>
        <fullName evidence="3">Tc1-like transposase DDE domain-containing protein</fullName>
    </recommendedName>
</protein>
<keyword evidence="2" id="KW-1185">Reference proteome</keyword>
<sequence>MLKRERLKCTFICLQFKNVWFEHDGAPAHKTSSVKQYLVEEFGEQIIEYGGFQEWPPRSPDLTPMDFFLWGNLKQQVYATPPPTLQDLQRRIMDACANVTLAMLHRVQREVQARVQMCIVADGEELEHRKERYLVITSCFSF</sequence>
<reference evidence="1 2" key="1">
    <citation type="journal article" date="2019" name="Sci. Rep.">
        <title>Orb-weaving spider Araneus ventricosus genome elucidates the spidroin gene catalogue.</title>
        <authorList>
            <person name="Kono N."/>
            <person name="Nakamura H."/>
            <person name="Ohtoshi R."/>
            <person name="Moran D.A.P."/>
            <person name="Shinohara A."/>
            <person name="Yoshida Y."/>
            <person name="Fujiwara M."/>
            <person name="Mori M."/>
            <person name="Tomita M."/>
            <person name="Arakawa K."/>
        </authorList>
    </citation>
    <scope>NUCLEOTIDE SEQUENCE [LARGE SCALE GENOMIC DNA]</scope>
</reference>
<evidence type="ECO:0008006" key="3">
    <source>
        <dbReference type="Google" id="ProtNLM"/>
    </source>
</evidence>
<dbReference type="PANTHER" id="PTHR47326">
    <property type="entry name" value="TRANSPOSABLE ELEMENT TC3 TRANSPOSASE-LIKE PROTEIN"/>
    <property type="match status" value="1"/>
</dbReference>
<organism evidence="1 2">
    <name type="scientific">Araneus ventricosus</name>
    <name type="common">Orbweaver spider</name>
    <name type="synonym">Epeira ventricosa</name>
    <dbReference type="NCBI Taxonomy" id="182803"/>
    <lineage>
        <taxon>Eukaryota</taxon>
        <taxon>Metazoa</taxon>
        <taxon>Ecdysozoa</taxon>
        <taxon>Arthropoda</taxon>
        <taxon>Chelicerata</taxon>
        <taxon>Arachnida</taxon>
        <taxon>Araneae</taxon>
        <taxon>Araneomorphae</taxon>
        <taxon>Entelegynae</taxon>
        <taxon>Araneoidea</taxon>
        <taxon>Araneidae</taxon>
        <taxon>Araneus</taxon>
    </lineage>
</organism>
<gene>
    <name evidence="1" type="ORF">AVEN_205076_1</name>
</gene>
<evidence type="ECO:0000313" key="1">
    <source>
        <dbReference type="EMBL" id="GBM59242.1"/>
    </source>
</evidence>
<comment type="caution">
    <text evidence="1">The sequence shown here is derived from an EMBL/GenBank/DDBJ whole genome shotgun (WGS) entry which is preliminary data.</text>
</comment>